<name>A0A3R6DAZ5_9BACT</name>
<evidence type="ECO:0000313" key="3">
    <source>
        <dbReference type="Proteomes" id="UP000283732"/>
    </source>
</evidence>
<reference evidence="2 3" key="1">
    <citation type="submission" date="2018-08" db="EMBL/GenBank/DDBJ databases">
        <title>A genome reference for cultivated species of the human gut microbiota.</title>
        <authorList>
            <person name="Zou Y."/>
            <person name="Xue W."/>
            <person name="Luo G."/>
        </authorList>
    </citation>
    <scope>NUCLEOTIDE SEQUENCE [LARGE SCALE GENOMIC DNA]</scope>
    <source>
        <strain evidence="2 3">AM16-50</strain>
    </source>
</reference>
<accession>A0A3R6DAZ5</accession>
<dbReference type="Proteomes" id="UP000283732">
    <property type="component" value="Unassembled WGS sequence"/>
</dbReference>
<protein>
    <submittedName>
        <fullName evidence="2">Uncharacterized protein</fullName>
    </submittedName>
</protein>
<dbReference type="AlphaFoldDB" id="A0A3R6DAZ5"/>
<evidence type="ECO:0000256" key="1">
    <source>
        <dbReference type="SAM" id="Phobius"/>
    </source>
</evidence>
<evidence type="ECO:0000313" key="2">
    <source>
        <dbReference type="EMBL" id="RHH77761.1"/>
    </source>
</evidence>
<keyword evidence="1" id="KW-1133">Transmembrane helix</keyword>
<organism evidence="2 3">
    <name type="scientific">Parabacteroides merdae</name>
    <dbReference type="NCBI Taxonomy" id="46503"/>
    <lineage>
        <taxon>Bacteria</taxon>
        <taxon>Pseudomonadati</taxon>
        <taxon>Bacteroidota</taxon>
        <taxon>Bacteroidia</taxon>
        <taxon>Bacteroidales</taxon>
        <taxon>Tannerellaceae</taxon>
        <taxon>Parabacteroides</taxon>
    </lineage>
</organism>
<keyword evidence="1" id="KW-0472">Membrane</keyword>
<comment type="caution">
    <text evidence="2">The sequence shown here is derived from an EMBL/GenBank/DDBJ whole genome shotgun (WGS) entry which is preliminary data.</text>
</comment>
<feature type="transmembrane region" description="Helical" evidence="1">
    <location>
        <begin position="42"/>
        <end position="61"/>
    </location>
</feature>
<proteinExistence type="predicted"/>
<keyword evidence="1" id="KW-0812">Transmembrane</keyword>
<gene>
    <name evidence="2" type="ORF">DW191_09420</name>
</gene>
<dbReference type="EMBL" id="QRKC01000003">
    <property type="protein sequence ID" value="RHH77761.1"/>
    <property type="molecule type" value="Genomic_DNA"/>
</dbReference>
<sequence length="99" mass="12086">MNYLVFYILRQKYIKYSIVLVEQWDNYTKTGFFAFKCMTTYFLLWVLTIITADCLIFSFRIEILCRARVMKNVRNKLQNCEHWYVKDHVLTVFEIAMMS</sequence>